<proteinExistence type="predicted"/>
<dbReference type="InterPro" id="IPR050751">
    <property type="entry name" value="ECM_structural_protein"/>
</dbReference>
<sequence length="143" mass="15683">DIDECVTTNRSALCQNICTNTLGGYSCTCPRWYYIEVGEDNCTALDVCTVLAVSCGSHSSCVNSLDSEEGYSCVCDSGYRQDGNSCSSAALVHITWVITLVLATTIIFVIGCFFVARHKYLKNKRNEERMMKGDDMGMSVLVD</sequence>
<keyword evidence="2" id="KW-0677">Repeat</keyword>
<evidence type="ECO:0000256" key="4">
    <source>
        <dbReference type="PROSITE-ProRule" id="PRU00076"/>
    </source>
</evidence>
<dbReference type="CDD" id="cd00054">
    <property type="entry name" value="EGF_CA"/>
    <property type="match status" value="1"/>
</dbReference>
<dbReference type="InterPro" id="IPR000742">
    <property type="entry name" value="EGF"/>
</dbReference>
<dbReference type="Proteomes" id="UP001174909">
    <property type="component" value="Unassembled WGS sequence"/>
</dbReference>
<keyword evidence="5" id="KW-0812">Transmembrane</keyword>
<keyword evidence="8" id="KW-1185">Reference proteome</keyword>
<evidence type="ECO:0000313" key="8">
    <source>
        <dbReference type="Proteomes" id="UP001174909"/>
    </source>
</evidence>
<keyword evidence="1 4" id="KW-0245">EGF-like domain</keyword>
<dbReference type="Pfam" id="PF07645">
    <property type="entry name" value="EGF_CA"/>
    <property type="match status" value="2"/>
</dbReference>
<protein>
    <submittedName>
        <fullName evidence="7">Hemicentin-2</fullName>
    </submittedName>
</protein>
<dbReference type="EMBL" id="CASHTH010004083">
    <property type="protein sequence ID" value="CAI8053279.1"/>
    <property type="molecule type" value="Genomic_DNA"/>
</dbReference>
<gene>
    <name evidence="7" type="ORF">GBAR_LOCUS29140</name>
</gene>
<dbReference type="SMART" id="SM00181">
    <property type="entry name" value="EGF"/>
    <property type="match status" value="2"/>
</dbReference>
<dbReference type="InterPro" id="IPR049883">
    <property type="entry name" value="NOTCH1_EGF-like"/>
</dbReference>
<dbReference type="SMART" id="SM00179">
    <property type="entry name" value="EGF_CA"/>
    <property type="match status" value="2"/>
</dbReference>
<keyword evidence="5" id="KW-0472">Membrane</keyword>
<dbReference type="Gene3D" id="2.10.25.10">
    <property type="entry name" value="Laminin"/>
    <property type="match status" value="2"/>
</dbReference>
<dbReference type="AlphaFoldDB" id="A0AA35TSD3"/>
<dbReference type="GO" id="GO:0005509">
    <property type="term" value="F:calcium ion binding"/>
    <property type="evidence" value="ECO:0007669"/>
    <property type="project" value="InterPro"/>
</dbReference>
<dbReference type="PROSITE" id="PS50026">
    <property type="entry name" value="EGF_3"/>
    <property type="match status" value="1"/>
</dbReference>
<evidence type="ECO:0000256" key="3">
    <source>
        <dbReference type="ARBA" id="ARBA00023157"/>
    </source>
</evidence>
<dbReference type="SUPFAM" id="SSF57196">
    <property type="entry name" value="EGF/Laminin"/>
    <property type="match status" value="1"/>
</dbReference>
<comment type="caution">
    <text evidence="4">Lacks conserved residue(s) required for the propagation of feature annotation.</text>
</comment>
<name>A0AA35TSD3_GEOBA</name>
<dbReference type="PROSITE" id="PS01186">
    <property type="entry name" value="EGF_2"/>
    <property type="match status" value="1"/>
</dbReference>
<keyword evidence="5" id="KW-1133">Transmembrane helix</keyword>
<feature type="domain" description="EGF-like" evidence="6">
    <location>
        <begin position="44"/>
        <end position="87"/>
    </location>
</feature>
<accession>A0AA35TSD3</accession>
<dbReference type="PROSITE" id="PS01187">
    <property type="entry name" value="EGF_CA"/>
    <property type="match status" value="1"/>
</dbReference>
<keyword evidence="3" id="KW-1015">Disulfide bond</keyword>
<evidence type="ECO:0000256" key="5">
    <source>
        <dbReference type="SAM" id="Phobius"/>
    </source>
</evidence>
<dbReference type="InterPro" id="IPR001881">
    <property type="entry name" value="EGF-like_Ca-bd_dom"/>
</dbReference>
<evidence type="ECO:0000256" key="2">
    <source>
        <dbReference type="ARBA" id="ARBA00022737"/>
    </source>
</evidence>
<feature type="transmembrane region" description="Helical" evidence="5">
    <location>
        <begin position="94"/>
        <end position="116"/>
    </location>
</feature>
<dbReference type="PANTHER" id="PTHR24034">
    <property type="entry name" value="EGF-LIKE DOMAIN-CONTAINING PROTEIN"/>
    <property type="match status" value="1"/>
</dbReference>
<evidence type="ECO:0000256" key="1">
    <source>
        <dbReference type="ARBA" id="ARBA00022536"/>
    </source>
</evidence>
<evidence type="ECO:0000313" key="7">
    <source>
        <dbReference type="EMBL" id="CAI8053279.1"/>
    </source>
</evidence>
<comment type="caution">
    <text evidence="7">The sequence shown here is derived from an EMBL/GenBank/DDBJ whole genome shotgun (WGS) entry which is preliminary data.</text>
</comment>
<feature type="non-terminal residue" evidence="7">
    <location>
        <position position="143"/>
    </location>
</feature>
<dbReference type="InterPro" id="IPR018097">
    <property type="entry name" value="EGF_Ca-bd_CS"/>
</dbReference>
<organism evidence="7 8">
    <name type="scientific">Geodia barretti</name>
    <name type="common">Barrett's horny sponge</name>
    <dbReference type="NCBI Taxonomy" id="519541"/>
    <lineage>
        <taxon>Eukaryota</taxon>
        <taxon>Metazoa</taxon>
        <taxon>Porifera</taxon>
        <taxon>Demospongiae</taxon>
        <taxon>Heteroscleromorpha</taxon>
        <taxon>Tetractinellida</taxon>
        <taxon>Astrophorina</taxon>
        <taxon>Geodiidae</taxon>
        <taxon>Geodia</taxon>
    </lineage>
</organism>
<dbReference type="PANTHER" id="PTHR24034:SF89">
    <property type="entry name" value="COMPLEMENT COMPONENT C1Q RECEPTOR"/>
    <property type="match status" value="1"/>
</dbReference>
<evidence type="ECO:0000259" key="6">
    <source>
        <dbReference type="PROSITE" id="PS50026"/>
    </source>
</evidence>
<reference evidence="7" key="1">
    <citation type="submission" date="2023-03" db="EMBL/GenBank/DDBJ databases">
        <authorList>
            <person name="Steffen K."/>
            <person name="Cardenas P."/>
        </authorList>
    </citation>
    <scope>NUCLEOTIDE SEQUENCE</scope>
</reference>